<accession>A0ACD5ALZ9</accession>
<evidence type="ECO:0000313" key="2">
    <source>
        <dbReference type="Proteomes" id="UP001432251"/>
    </source>
</evidence>
<organism evidence="1 2">
    <name type="scientific">Streptomyces citrinus</name>
    <dbReference type="NCBI Taxonomy" id="3118173"/>
    <lineage>
        <taxon>Bacteria</taxon>
        <taxon>Bacillati</taxon>
        <taxon>Actinomycetota</taxon>
        <taxon>Actinomycetes</taxon>
        <taxon>Kitasatosporales</taxon>
        <taxon>Streptomycetaceae</taxon>
        <taxon>Streptomyces</taxon>
    </lineage>
</organism>
<keyword evidence="2" id="KW-1185">Reference proteome</keyword>
<name>A0ACD5ALZ9_9ACTN</name>
<evidence type="ECO:0000313" key="1">
    <source>
        <dbReference type="EMBL" id="WWQ66838.1"/>
    </source>
</evidence>
<protein>
    <submittedName>
        <fullName evidence="1">PT domain-containing protein</fullName>
    </submittedName>
</protein>
<sequence>MSGGADGNNGPGGLGFFHRAIGVWTIVGSVCAVLSVVIALIAIKLGTANSADGSGMTSGGLVPTHSSSAPTATEAPTTEEPTEDPTTQEPTEEPVEDPTTDEPTEDPTPTPSRIPLLYRSNGTSYFDCDSEGRIASKLGGSVIEWRVRNESSVRLHVYYLGTDGLRRNEQTLEPGGYLNFTTMHTGHIYLFARTNASCSKIIRVDDDSTWARTTIVDND</sequence>
<dbReference type="Proteomes" id="UP001432251">
    <property type="component" value="Chromosome"/>
</dbReference>
<gene>
    <name evidence="1" type="ORF">V2W30_28215</name>
</gene>
<proteinExistence type="predicted"/>
<reference evidence="1" key="1">
    <citation type="journal article" date="2025" name="Int. J. Syst. Evol. Microbiol.">
        <title>Streptomyces citrinus sp. nov., with yellow diffusible pigment.</title>
        <authorList>
            <person name="He Y."/>
            <person name="Yang E."/>
            <person name="Xu J."/>
            <person name="Sun Y."/>
            <person name="Sun L."/>
        </authorList>
    </citation>
    <scope>NUCLEOTIDE SEQUENCE</scope>
    <source>
        <strain evidence="1">Q6</strain>
    </source>
</reference>
<dbReference type="EMBL" id="CP146022">
    <property type="protein sequence ID" value="WWQ66838.1"/>
    <property type="molecule type" value="Genomic_DNA"/>
</dbReference>